<proteinExistence type="inferred from homology"/>
<evidence type="ECO:0000256" key="4">
    <source>
        <dbReference type="ARBA" id="ARBA00022692"/>
    </source>
</evidence>
<dbReference type="InterPro" id="IPR051539">
    <property type="entry name" value="T4SS-coupling_protein"/>
</dbReference>
<evidence type="ECO:0000313" key="9">
    <source>
        <dbReference type="EMBL" id="ARO45631.1"/>
    </source>
</evidence>
<dbReference type="EMBL" id="KY270848">
    <property type="protein sequence ID" value="ARO45631.1"/>
    <property type="molecule type" value="Genomic_DNA"/>
</dbReference>
<evidence type="ECO:0000256" key="3">
    <source>
        <dbReference type="ARBA" id="ARBA00022475"/>
    </source>
</evidence>
<evidence type="ECO:0000256" key="5">
    <source>
        <dbReference type="ARBA" id="ARBA00022989"/>
    </source>
</evidence>
<feature type="transmembrane region" description="Helical" evidence="8">
    <location>
        <begin position="66"/>
        <end position="85"/>
    </location>
</feature>
<organism evidence="9">
    <name type="scientific">Enterococcus faecalis</name>
    <name type="common">Streptococcus faecalis</name>
    <dbReference type="NCBI Taxonomy" id="1351"/>
    <lineage>
        <taxon>Bacteria</taxon>
        <taxon>Bacillati</taxon>
        <taxon>Bacillota</taxon>
        <taxon>Bacilli</taxon>
        <taxon>Lactobacillales</taxon>
        <taxon>Enterococcaceae</taxon>
        <taxon>Enterococcus</taxon>
    </lineage>
</organism>
<geneLocation type="plasmid" evidence="9">
    <name>pGTC2</name>
</geneLocation>
<comment type="similarity">
    <text evidence="2">Belongs to the VirD4/TraG family.</text>
</comment>
<evidence type="ECO:0000256" key="7">
    <source>
        <dbReference type="SAM" id="MobiDB-lite"/>
    </source>
</evidence>
<accession>A0A1W6QWE3</accession>
<feature type="region of interest" description="Disordered" evidence="7">
    <location>
        <begin position="501"/>
        <end position="520"/>
    </location>
</feature>
<dbReference type="InterPro" id="IPR027417">
    <property type="entry name" value="P-loop_NTPase"/>
</dbReference>
<dbReference type="AlphaFoldDB" id="A0A1W6QWE3"/>
<keyword evidence="6 8" id="KW-0472">Membrane</keyword>
<dbReference type="Gene3D" id="3.40.50.300">
    <property type="entry name" value="P-loop containing nucleotide triphosphate hydrolases"/>
    <property type="match status" value="2"/>
</dbReference>
<dbReference type="PANTHER" id="PTHR37937">
    <property type="entry name" value="CONJUGATIVE TRANSFER: DNA TRANSPORT"/>
    <property type="match status" value="1"/>
</dbReference>
<evidence type="ECO:0000256" key="1">
    <source>
        <dbReference type="ARBA" id="ARBA00004651"/>
    </source>
</evidence>
<reference evidence="9" key="1">
    <citation type="submission" date="2016-11" db="EMBL/GenBank/DDBJ databases">
        <title>Characterization of a Plasmid Isolated from Enterococcus faecalis found in the Fecal Material of a Blue Whale.</title>
        <authorList>
            <person name="McLaughlin R."/>
        </authorList>
    </citation>
    <scope>NUCLEOTIDE SEQUENCE</scope>
    <source>
        <strain evidence="9">2</strain>
        <plasmid evidence="9">pGTC2</plasmid>
    </source>
</reference>
<protein>
    <submittedName>
        <fullName evidence="9">Conjugal transfer protein TraG</fullName>
    </submittedName>
</protein>
<keyword evidence="9" id="KW-0614">Plasmid</keyword>
<keyword evidence="4 8" id="KW-0812">Transmembrane</keyword>
<dbReference type="RefSeq" id="WP_172689399.1">
    <property type="nucleotide sequence ID" value="NZ_KY270848.1"/>
</dbReference>
<keyword evidence="5 8" id="KW-1133">Transmembrane helix</keyword>
<name>A0A1W6QWE3_ENTFL</name>
<dbReference type="GO" id="GO:0005886">
    <property type="term" value="C:plasma membrane"/>
    <property type="evidence" value="ECO:0007669"/>
    <property type="project" value="UniProtKB-SubCell"/>
</dbReference>
<dbReference type="PANTHER" id="PTHR37937:SF1">
    <property type="entry name" value="CONJUGATIVE TRANSFER: DNA TRANSPORT"/>
    <property type="match status" value="1"/>
</dbReference>
<evidence type="ECO:0000256" key="6">
    <source>
        <dbReference type="ARBA" id="ARBA00023136"/>
    </source>
</evidence>
<dbReference type="InterPro" id="IPR003688">
    <property type="entry name" value="TraG/VirD4"/>
</dbReference>
<feature type="transmembrane region" description="Helical" evidence="8">
    <location>
        <begin position="12"/>
        <end position="32"/>
    </location>
</feature>
<sequence>MQIYKKNIKNYLILACLLFVLFYELGNFFWFLPGSDYEAKWFFLFSDELGLYVSTMWPTFFLTPSFPGFFAGIFGFLLGMLGYVYDNDRGVYRTGEEHGSARFATVEEIKKFADENPANDMIFTKNARMGLFNRRLPFNYQKNKNILVLGGPGSGKTHTFIKPNLMQRNASFIVTDPKGLLVHETGAMLKKDGYEIKVFDLVNLSNSNSFNVFHYIKTELDVDRVLEFITEGTKKSEQQGEDFWIQAEALLIRSLIAYLWFDGKDNEYTPNLSMIADMLRHMERKDPKVPSPVECWFEEQNKIRPNNYAYKQWTLYNDSYKAETRASVLGIASARYSVFDHEQVIDMVREDTMEIDKWNEEKTAVFIAIPETSSAYNFLAAIFLATAMETLKNKADRVFQGLEQLKDGRQLLHVRFLIDEFYNIGRIPNIDKALGSFRSREMSIVMVLQAMNQLEAMYKNTWKTLVNTCDSLLFLGGDEEDTTRYLSKRAGKQTISLRKHTINRGKNGSGSENRDSTGRDLLMPDEIGRLGNGKALLFISGQHVFKDNKFTVQDHENAHLLADNYQDPNWYTYKRYRNEEEEILDKVRPENMIDHGVVGEDIA</sequence>
<dbReference type="NCBIfam" id="NF045973">
    <property type="entry name" value="conju_CD1115"/>
    <property type="match status" value="1"/>
</dbReference>
<keyword evidence="3" id="KW-1003">Cell membrane</keyword>
<evidence type="ECO:0000256" key="8">
    <source>
        <dbReference type="SAM" id="Phobius"/>
    </source>
</evidence>
<evidence type="ECO:0000256" key="2">
    <source>
        <dbReference type="ARBA" id="ARBA00008806"/>
    </source>
</evidence>
<dbReference type="Pfam" id="PF02534">
    <property type="entry name" value="T4SS-DNA_transf"/>
    <property type="match status" value="1"/>
</dbReference>
<comment type="subcellular location">
    <subcellularLocation>
        <location evidence="1">Cell membrane</location>
        <topology evidence="1">Multi-pass membrane protein</topology>
    </subcellularLocation>
</comment>
<dbReference type="CDD" id="cd01127">
    <property type="entry name" value="TrwB_TraG_TraD_VirD4"/>
    <property type="match status" value="1"/>
</dbReference>
<dbReference type="SUPFAM" id="SSF52540">
    <property type="entry name" value="P-loop containing nucleoside triphosphate hydrolases"/>
    <property type="match status" value="1"/>
</dbReference>